<dbReference type="GeneID" id="57396595"/>
<reference evidence="3 4" key="1">
    <citation type="journal article" date="2020" name="Microbiol. Resour. Announc.">
        <title>Complete genome sequence of Pseudomonas otitidis strain MrB4, isolated from Lake Biwa in Japan.</title>
        <authorList>
            <person name="Miyazaki K."/>
            <person name="Hase E."/>
            <person name="Maruya T."/>
        </authorList>
    </citation>
    <scope>NUCLEOTIDE SEQUENCE [LARGE SCALE GENOMIC DNA]</scope>
    <source>
        <strain evidence="3 4">MrB4</strain>
    </source>
</reference>
<dbReference type="InterPro" id="IPR011791">
    <property type="entry name" value="CadR-PbrR"/>
</dbReference>
<dbReference type="GO" id="GO:0003700">
    <property type="term" value="F:DNA-binding transcription factor activity"/>
    <property type="evidence" value="ECO:0007669"/>
    <property type="project" value="InterPro"/>
</dbReference>
<dbReference type="GO" id="GO:0045893">
    <property type="term" value="P:positive regulation of DNA-templated transcription"/>
    <property type="evidence" value="ECO:0007669"/>
    <property type="project" value="InterPro"/>
</dbReference>
<dbReference type="SUPFAM" id="SSF46955">
    <property type="entry name" value="Putative DNA-binding domain"/>
    <property type="match status" value="1"/>
</dbReference>
<dbReference type="RefSeq" id="WP_142011566.1">
    <property type="nucleotide sequence ID" value="NZ_AP022642.1"/>
</dbReference>
<dbReference type="GO" id="GO:0003677">
    <property type="term" value="F:DNA binding"/>
    <property type="evidence" value="ECO:0007669"/>
    <property type="project" value="UniProtKB-KW"/>
</dbReference>
<dbReference type="EMBL" id="AP022642">
    <property type="protein sequence ID" value="BCA27404.1"/>
    <property type="molecule type" value="Genomic_DNA"/>
</dbReference>
<evidence type="ECO:0000313" key="3">
    <source>
        <dbReference type="EMBL" id="BCA27404.1"/>
    </source>
</evidence>
<dbReference type="InterPro" id="IPR009061">
    <property type="entry name" value="DNA-bd_dom_put_sf"/>
</dbReference>
<dbReference type="Proteomes" id="UP000501237">
    <property type="component" value="Chromosome"/>
</dbReference>
<evidence type="ECO:0000313" key="4">
    <source>
        <dbReference type="Proteomes" id="UP000501237"/>
    </source>
</evidence>
<dbReference type="PROSITE" id="PS50937">
    <property type="entry name" value="HTH_MERR_2"/>
    <property type="match status" value="1"/>
</dbReference>
<dbReference type="GO" id="GO:0046872">
    <property type="term" value="F:metal ion binding"/>
    <property type="evidence" value="ECO:0007669"/>
    <property type="project" value="InterPro"/>
</dbReference>
<dbReference type="PANTHER" id="PTHR30204:SF92">
    <property type="entry name" value="HTH-TYPE TRANSCRIPTIONAL REGULATOR ZNTR"/>
    <property type="match status" value="1"/>
</dbReference>
<dbReference type="PANTHER" id="PTHR30204">
    <property type="entry name" value="REDOX-CYCLING DRUG-SENSING TRANSCRIPTIONAL ACTIVATOR SOXR"/>
    <property type="match status" value="1"/>
</dbReference>
<dbReference type="InterPro" id="IPR000551">
    <property type="entry name" value="MerR-type_HTH_dom"/>
</dbReference>
<evidence type="ECO:0000256" key="1">
    <source>
        <dbReference type="ARBA" id="ARBA00023125"/>
    </source>
</evidence>
<dbReference type="KEGG" id="poj:PtoMrB4_13810"/>
<dbReference type="Gene3D" id="1.10.1660.10">
    <property type="match status" value="1"/>
</dbReference>
<dbReference type="PRINTS" id="PR00040">
    <property type="entry name" value="HTHMERR"/>
</dbReference>
<evidence type="ECO:0000259" key="2">
    <source>
        <dbReference type="PROSITE" id="PS50937"/>
    </source>
</evidence>
<protein>
    <submittedName>
        <fullName evidence="3">Transcriptional regulator</fullName>
    </submittedName>
</protein>
<dbReference type="CDD" id="cd04784">
    <property type="entry name" value="HTH_CadR-PbrR"/>
    <property type="match status" value="1"/>
</dbReference>
<proteinExistence type="predicted"/>
<dbReference type="NCBIfam" id="TIGR02047">
    <property type="entry name" value="CadR-PbrR"/>
    <property type="match status" value="1"/>
</dbReference>
<keyword evidence="1" id="KW-0238">DNA-binding</keyword>
<dbReference type="SMART" id="SM00422">
    <property type="entry name" value="HTH_MERR"/>
    <property type="match status" value="1"/>
</dbReference>
<dbReference type="Pfam" id="PF13411">
    <property type="entry name" value="MerR_1"/>
    <property type="match status" value="1"/>
</dbReference>
<dbReference type="InterPro" id="IPR047057">
    <property type="entry name" value="MerR_fam"/>
</dbReference>
<organism evidence="3 4">
    <name type="scientific">Metapseudomonas otitidis</name>
    <dbReference type="NCBI Taxonomy" id="319939"/>
    <lineage>
        <taxon>Bacteria</taxon>
        <taxon>Pseudomonadati</taxon>
        <taxon>Pseudomonadota</taxon>
        <taxon>Gammaproteobacteria</taxon>
        <taxon>Pseudomonadales</taxon>
        <taxon>Pseudomonadaceae</taxon>
        <taxon>Metapseudomonas</taxon>
    </lineage>
</organism>
<dbReference type="AlphaFoldDB" id="A0A679GN12"/>
<gene>
    <name evidence="3" type="ORF">PtoMrB4_13810</name>
</gene>
<feature type="domain" description="HTH merR-type" evidence="2">
    <location>
        <begin position="1"/>
        <end position="69"/>
    </location>
</feature>
<sequence>MKIGELARLTECPVETIRYYEREGLLPEPARSEGNYRLYTQAHVERLAFIRHCRSLDMTQQEIRELLRLRDNPEADCAAANRLIDEHIHHVEVRIAELRALQGQLRDLRAQCQGAGSSESCGILRELEQPAPPSVVSETCAEAGHLHVPGVHGRH</sequence>
<accession>A0A679GN12</accession>
<name>A0A679GN12_9GAMM</name>